<comment type="caution">
    <text evidence="4">The sequence shown here is derived from an EMBL/GenBank/DDBJ whole genome shotgun (WGS) entry which is preliminary data.</text>
</comment>
<dbReference type="InterPro" id="IPR009023">
    <property type="entry name" value="HMG_CoA_Rdtase_NAD(P)-bd_sf"/>
</dbReference>
<evidence type="ECO:0000313" key="4">
    <source>
        <dbReference type="EMBL" id="MDO6572712.1"/>
    </source>
</evidence>
<dbReference type="GO" id="GO:0015936">
    <property type="term" value="P:coenzyme A metabolic process"/>
    <property type="evidence" value="ECO:0007669"/>
    <property type="project" value="InterPro"/>
</dbReference>
<evidence type="ECO:0000256" key="2">
    <source>
        <dbReference type="ARBA" id="ARBA00023002"/>
    </source>
</evidence>
<dbReference type="SUPFAM" id="SSF55035">
    <property type="entry name" value="NAD-binding domain of HMG-CoA reductase"/>
    <property type="match status" value="1"/>
</dbReference>
<dbReference type="SUPFAM" id="SSF56542">
    <property type="entry name" value="Substrate-binding domain of HMG-CoA reductase"/>
    <property type="match status" value="1"/>
</dbReference>
<accession>A0AAW7YNY4</accession>
<dbReference type="AlphaFoldDB" id="A0AAW7YNY4"/>
<keyword evidence="5" id="KW-1185">Reference proteome</keyword>
<comment type="similarity">
    <text evidence="1 3">Belongs to the HMG-CoA reductase family.</text>
</comment>
<dbReference type="InterPro" id="IPR009029">
    <property type="entry name" value="HMG_CoA_Rdtase_sub-bd_dom_sf"/>
</dbReference>
<dbReference type="Gene3D" id="3.30.70.420">
    <property type="entry name" value="Hydroxymethylglutaryl-CoA reductase, class I/II, NAD/NADP-binding domain"/>
    <property type="match status" value="1"/>
</dbReference>
<keyword evidence="2 3" id="KW-0560">Oxidoreductase</keyword>
<comment type="catalytic activity">
    <reaction evidence="3">
        <text>(R)-mevalonate + 2 NAD(+) + CoA = (3S)-3-hydroxy-3-methylglutaryl-CoA + 2 NADH + 2 H(+)</text>
        <dbReference type="Rhea" id="RHEA:14833"/>
        <dbReference type="ChEBI" id="CHEBI:15378"/>
        <dbReference type="ChEBI" id="CHEBI:36464"/>
        <dbReference type="ChEBI" id="CHEBI:43074"/>
        <dbReference type="ChEBI" id="CHEBI:57287"/>
        <dbReference type="ChEBI" id="CHEBI:57540"/>
        <dbReference type="ChEBI" id="CHEBI:57945"/>
        <dbReference type="EC" id="1.1.1.88"/>
    </reaction>
</comment>
<dbReference type="CDD" id="cd00644">
    <property type="entry name" value="HMG-CoA_reductase_classII"/>
    <property type="match status" value="1"/>
</dbReference>
<dbReference type="PROSITE" id="PS00066">
    <property type="entry name" value="HMG_COA_REDUCTASE_1"/>
    <property type="match status" value="1"/>
</dbReference>
<dbReference type="Gene3D" id="1.10.8.660">
    <property type="match status" value="1"/>
</dbReference>
<dbReference type="EMBL" id="JAUOQO010000001">
    <property type="protein sequence ID" value="MDO6572712.1"/>
    <property type="molecule type" value="Genomic_DNA"/>
</dbReference>
<dbReference type="Gene3D" id="3.90.770.10">
    <property type="entry name" value="3-hydroxy-3-methylglutaryl-coenzyme A Reductase, Chain A, domain 2"/>
    <property type="match status" value="1"/>
</dbReference>
<dbReference type="GO" id="GO:0140643">
    <property type="term" value="F:hydroxymethylglutaryl-CoA reductase (NADH) activity"/>
    <property type="evidence" value="ECO:0007669"/>
    <property type="project" value="UniProtKB-EC"/>
</dbReference>
<dbReference type="PRINTS" id="PR00071">
    <property type="entry name" value="HMGCOARDTASE"/>
</dbReference>
<dbReference type="Proteomes" id="UP001170310">
    <property type="component" value="Unassembled WGS sequence"/>
</dbReference>
<dbReference type="InterPro" id="IPR004553">
    <property type="entry name" value="HMG_CoA_Rdtase_bac-typ"/>
</dbReference>
<dbReference type="PANTHER" id="PTHR10572:SF24">
    <property type="entry name" value="3-HYDROXY-3-METHYLGLUTARYL-COENZYME A REDUCTASE"/>
    <property type="match status" value="1"/>
</dbReference>
<proteinExistence type="inferred from homology"/>
<dbReference type="RefSeq" id="WP_256219682.1">
    <property type="nucleotide sequence ID" value="NZ_JAUOQO010000001.1"/>
</dbReference>
<dbReference type="NCBIfam" id="TIGR00532">
    <property type="entry name" value="HMG_CoA_R_NAD"/>
    <property type="match status" value="1"/>
</dbReference>
<evidence type="ECO:0000256" key="1">
    <source>
        <dbReference type="ARBA" id="ARBA00007661"/>
    </source>
</evidence>
<dbReference type="InterPro" id="IPR023076">
    <property type="entry name" value="HMG_CoA_Rdtase_CS"/>
</dbReference>
<evidence type="ECO:0000256" key="3">
    <source>
        <dbReference type="RuleBase" id="RU361219"/>
    </source>
</evidence>
<dbReference type="GO" id="GO:0004420">
    <property type="term" value="F:hydroxymethylglutaryl-CoA reductase (NADPH) activity"/>
    <property type="evidence" value="ECO:0007669"/>
    <property type="project" value="InterPro"/>
</dbReference>
<name>A0AAW7YNY4_9STAP</name>
<dbReference type="PANTHER" id="PTHR10572">
    <property type="entry name" value="3-HYDROXY-3-METHYLGLUTARYL-COENZYME A REDUCTASE"/>
    <property type="match status" value="1"/>
</dbReference>
<dbReference type="InterPro" id="IPR023074">
    <property type="entry name" value="HMG_CoA_Rdtase_cat_sf"/>
</dbReference>
<dbReference type="PROSITE" id="PS01192">
    <property type="entry name" value="HMG_COA_REDUCTASE_3"/>
    <property type="match status" value="1"/>
</dbReference>
<sequence length="451" mass="49173">MVISFVLFEYIELKVIIHSEKRRKNMQNLDKGFRHLSREDKLKQLEEYGWLSSENHDILLNHPLIDEDIANSLIENVIGQGTLPVGLLPEIIVDEQPYVVPMMVEEPSVVAAASYGAKLVNQTGGFKTVSSQRLMIGQIVFDGVEDTEALAQAIQNKEEQIHQIADEAYPSIKARGGGYQKIDIDTFPEQQLLSLKVFVDTKDAMGANMLNTILEAITAHLKNEFPDKDVLMSILSNHATASVVKVQGEIDVNDLTKGGREGAEVAQRMERASVLAQVDIHRAATHNKGVMNGIHAVVLATGNDTRGAEASAHAYASRDGQYRGIATWEYDSDRQRLIGTIEVPMTLAIVGGGTKVLPIAKASLDLLNVKTAQELGHVVAAVGLAQNFSACRALVSEGIQQGHMSLQYKSLAIIVGAKGDEIAQVADALKQEEQANSAKAKEILEQLRQNS</sequence>
<evidence type="ECO:0000313" key="5">
    <source>
        <dbReference type="Proteomes" id="UP001170310"/>
    </source>
</evidence>
<dbReference type="EC" id="1.1.1.88" evidence="3"/>
<reference evidence="4" key="1">
    <citation type="submission" date="2023-07" db="EMBL/GenBank/DDBJ databases">
        <title>Genome content predicts the carbon catabolic preferences of heterotrophic bacteria.</title>
        <authorList>
            <person name="Gralka M."/>
        </authorList>
    </citation>
    <scope>NUCLEOTIDE SEQUENCE</scope>
    <source>
        <strain evidence="4">E2R20</strain>
    </source>
</reference>
<dbReference type="InterPro" id="IPR002202">
    <property type="entry name" value="HMG_CoA_Rdtase"/>
</dbReference>
<comment type="pathway">
    <text evidence="3">Metabolic intermediate metabolism; (R)-mevalonate degradation; (S)-3-hydroxy-3-methylglutaryl-CoA from (R)-mevalonate: step 1/1.</text>
</comment>
<keyword evidence="3" id="KW-0520">NAD</keyword>
<protein>
    <recommendedName>
        <fullName evidence="3">3-hydroxy-3-methylglutaryl coenzyme A reductase</fullName>
        <shortName evidence="3">HMG-CoA reductase</shortName>
        <ecNumber evidence="3">1.1.1.88</ecNumber>
    </recommendedName>
</protein>
<dbReference type="PROSITE" id="PS50065">
    <property type="entry name" value="HMG_COA_REDUCTASE_4"/>
    <property type="match status" value="1"/>
</dbReference>
<organism evidence="4 5">
    <name type="scientific">Staphylococcus pasteuri_A</name>
    <dbReference type="NCBI Taxonomy" id="3062664"/>
    <lineage>
        <taxon>Bacteria</taxon>
        <taxon>Bacillati</taxon>
        <taxon>Bacillota</taxon>
        <taxon>Bacilli</taxon>
        <taxon>Bacillales</taxon>
        <taxon>Staphylococcaceae</taxon>
        <taxon>Staphylococcus</taxon>
    </lineage>
</organism>
<gene>
    <name evidence="4" type="ORF">Q4528_00915</name>
</gene>
<dbReference type="Pfam" id="PF00368">
    <property type="entry name" value="HMG-CoA_red"/>
    <property type="match status" value="1"/>
</dbReference>